<protein>
    <submittedName>
        <fullName evidence="1">Uncharacterized protein</fullName>
    </submittedName>
</protein>
<dbReference type="AlphaFoldDB" id="A0A1K1PR17"/>
<name>A0A1K1PR17_RUMFL</name>
<dbReference type="RefSeq" id="WP_072301126.1">
    <property type="nucleotide sequence ID" value="NZ_FPIP01000010.1"/>
</dbReference>
<evidence type="ECO:0000313" key="1">
    <source>
        <dbReference type="EMBL" id="SFW49977.1"/>
    </source>
</evidence>
<evidence type="ECO:0000313" key="2">
    <source>
        <dbReference type="Proteomes" id="UP000183461"/>
    </source>
</evidence>
<reference evidence="2" key="1">
    <citation type="submission" date="2016-11" db="EMBL/GenBank/DDBJ databases">
        <authorList>
            <person name="Varghese N."/>
            <person name="Submissions S."/>
        </authorList>
    </citation>
    <scope>NUCLEOTIDE SEQUENCE [LARGE SCALE GENOMIC DNA]</scope>
    <source>
        <strain evidence="2">YL228</strain>
    </source>
</reference>
<dbReference type="EMBL" id="FPIP01000010">
    <property type="protein sequence ID" value="SFW49977.1"/>
    <property type="molecule type" value="Genomic_DNA"/>
</dbReference>
<dbReference type="Proteomes" id="UP000183461">
    <property type="component" value="Unassembled WGS sequence"/>
</dbReference>
<organism evidence="1 2">
    <name type="scientific">Ruminococcus flavefaciens</name>
    <dbReference type="NCBI Taxonomy" id="1265"/>
    <lineage>
        <taxon>Bacteria</taxon>
        <taxon>Bacillati</taxon>
        <taxon>Bacillota</taxon>
        <taxon>Clostridia</taxon>
        <taxon>Eubacteriales</taxon>
        <taxon>Oscillospiraceae</taxon>
        <taxon>Ruminococcus</taxon>
    </lineage>
</organism>
<accession>A0A1K1PR17</accession>
<proteinExistence type="predicted"/>
<gene>
    <name evidence="1" type="ORF">SAMN02910280_0054</name>
</gene>
<sequence>MAVYRGAYSGPEIDRLLAKADSSDVFSEERLNGLSFEQISKEDFDDLAEKDADKVYFVYDEKGKVKQYIGEAELGGFSFAAGNMTALFNNYVSMITGTIEEE</sequence>